<evidence type="ECO:0000313" key="2">
    <source>
        <dbReference type="Proteomes" id="UP000887013"/>
    </source>
</evidence>
<dbReference type="EMBL" id="BMAW01090282">
    <property type="protein sequence ID" value="GFS43986.1"/>
    <property type="molecule type" value="Genomic_DNA"/>
</dbReference>
<reference evidence="1" key="1">
    <citation type="submission" date="2020-08" db="EMBL/GenBank/DDBJ databases">
        <title>Multicomponent nature underlies the extraordinary mechanical properties of spider dragline silk.</title>
        <authorList>
            <person name="Kono N."/>
            <person name="Nakamura H."/>
            <person name="Mori M."/>
            <person name="Yoshida Y."/>
            <person name="Ohtoshi R."/>
            <person name="Malay A.D."/>
            <person name="Moran D.A.P."/>
            <person name="Tomita M."/>
            <person name="Numata K."/>
            <person name="Arakawa K."/>
        </authorList>
    </citation>
    <scope>NUCLEOTIDE SEQUENCE</scope>
</reference>
<sequence>MLLTSPLSIDAAYLLGSRSKSCLIARHLLCISCYGTLCHTEWKWVCVRLSRTSLQIIDSRESFHISAEVFFLSLELKYWIAEHPFFIDYGIRISVNECWPLQPSGHGRHCFLRGFQP</sequence>
<organism evidence="1 2">
    <name type="scientific">Nephila pilipes</name>
    <name type="common">Giant wood spider</name>
    <name type="synonym">Nephila maculata</name>
    <dbReference type="NCBI Taxonomy" id="299642"/>
    <lineage>
        <taxon>Eukaryota</taxon>
        <taxon>Metazoa</taxon>
        <taxon>Ecdysozoa</taxon>
        <taxon>Arthropoda</taxon>
        <taxon>Chelicerata</taxon>
        <taxon>Arachnida</taxon>
        <taxon>Araneae</taxon>
        <taxon>Araneomorphae</taxon>
        <taxon>Entelegynae</taxon>
        <taxon>Araneoidea</taxon>
        <taxon>Nephilidae</taxon>
        <taxon>Nephila</taxon>
    </lineage>
</organism>
<keyword evidence="2" id="KW-1185">Reference proteome</keyword>
<proteinExistence type="predicted"/>
<comment type="caution">
    <text evidence="1">The sequence shown here is derived from an EMBL/GenBank/DDBJ whole genome shotgun (WGS) entry which is preliminary data.</text>
</comment>
<dbReference type="Proteomes" id="UP000887013">
    <property type="component" value="Unassembled WGS sequence"/>
</dbReference>
<evidence type="ECO:0000313" key="1">
    <source>
        <dbReference type="EMBL" id="GFS43986.1"/>
    </source>
</evidence>
<gene>
    <name evidence="1" type="ORF">NPIL_245841</name>
</gene>
<dbReference type="AlphaFoldDB" id="A0A8X6IFJ8"/>
<accession>A0A8X6IFJ8</accession>
<name>A0A8X6IFJ8_NEPPI</name>
<protein>
    <submittedName>
        <fullName evidence="1">Uncharacterized protein</fullName>
    </submittedName>
</protein>